<dbReference type="Proteomes" id="UP000311382">
    <property type="component" value="Unassembled WGS sequence"/>
</dbReference>
<proteinExistence type="predicted"/>
<feature type="domain" description="F-box" evidence="1">
    <location>
        <begin position="16"/>
        <end position="75"/>
    </location>
</feature>
<reference evidence="2 3" key="1">
    <citation type="submission" date="2019-03" db="EMBL/GenBank/DDBJ databases">
        <title>Rhodosporidium diobovatum UCD-FST 08-225 genome sequencing, assembly, and annotation.</title>
        <authorList>
            <person name="Fakankun I.U."/>
            <person name="Fristensky B."/>
            <person name="Levin D.B."/>
        </authorList>
    </citation>
    <scope>NUCLEOTIDE SEQUENCE [LARGE SCALE GENOMIC DNA]</scope>
    <source>
        <strain evidence="2 3">UCD-FST 08-225</strain>
    </source>
</reference>
<evidence type="ECO:0000313" key="2">
    <source>
        <dbReference type="EMBL" id="TNY24792.1"/>
    </source>
</evidence>
<protein>
    <recommendedName>
        <fullName evidence="1">F-box domain-containing protein</fullName>
    </recommendedName>
</protein>
<evidence type="ECO:0000259" key="1">
    <source>
        <dbReference type="Pfam" id="PF12937"/>
    </source>
</evidence>
<keyword evidence="3" id="KW-1185">Reference proteome</keyword>
<dbReference type="InterPro" id="IPR001810">
    <property type="entry name" value="F-box_dom"/>
</dbReference>
<dbReference type="Pfam" id="PF12937">
    <property type="entry name" value="F-box-like"/>
    <property type="match status" value="1"/>
</dbReference>
<dbReference type="OrthoDB" id="2523442at2759"/>
<sequence length="425" mass="46648">MTELAAAARDAPACLEALPVEILLAILHRAFPRVDIPPHVARHDPEDFRAELERCVGLARLSRVSKRWCQVCDEASDLFLRFDGTPRLVRRRTTRVHKVIVEVTAGAEDEHADLPAWLPPLVAAGATLVVSSVFADGFPHGMPVWTSLGRCNFVELVLLKAGLRAEQVMQYNRSSGHLAETAFKTVRHLRFDVGCSQPLAAFARNLATLQVPLEDVEWICLSGVLTPQVTALHAVKSAGILSDSSALRGARLSWSTPAHLKVLSWGSGHTATFASLWLQSRRLQEVTVGREAMTDALLSHVASLLDLSSLRLVRHADTPANEHRPDFWTFDVLAEQVARLLCARGRQGDAGRRRLRIEVAVEGTLRKYDVAQRSAREAFCAATSVLVAGQEQGLEVWLSFPSRCPYRAFPPPLPSPLALSTDKAA</sequence>
<comment type="caution">
    <text evidence="2">The sequence shown here is derived from an EMBL/GenBank/DDBJ whole genome shotgun (WGS) entry which is preliminary data.</text>
</comment>
<dbReference type="AlphaFoldDB" id="A0A5C5G8R6"/>
<accession>A0A5C5G8R6</accession>
<dbReference type="EMBL" id="SOZI01000001">
    <property type="protein sequence ID" value="TNY24792.1"/>
    <property type="molecule type" value="Genomic_DNA"/>
</dbReference>
<organism evidence="2 3">
    <name type="scientific">Rhodotorula diobovata</name>
    <dbReference type="NCBI Taxonomy" id="5288"/>
    <lineage>
        <taxon>Eukaryota</taxon>
        <taxon>Fungi</taxon>
        <taxon>Dikarya</taxon>
        <taxon>Basidiomycota</taxon>
        <taxon>Pucciniomycotina</taxon>
        <taxon>Microbotryomycetes</taxon>
        <taxon>Sporidiobolales</taxon>
        <taxon>Sporidiobolaceae</taxon>
        <taxon>Rhodotorula</taxon>
    </lineage>
</organism>
<name>A0A5C5G8R6_9BASI</name>
<evidence type="ECO:0000313" key="3">
    <source>
        <dbReference type="Proteomes" id="UP000311382"/>
    </source>
</evidence>
<gene>
    <name evidence="2" type="ORF">DMC30DRAFT_6361</name>
</gene>